<organism evidence="1 2">
    <name type="scientific">Methanocorpusculum petauri</name>
    <dbReference type="NCBI Taxonomy" id="3002863"/>
    <lineage>
        <taxon>Archaea</taxon>
        <taxon>Methanobacteriati</taxon>
        <taxon>Methanobacteriota</taxon>
        <taxon>Stenosarchaea group</taxon>
        <taxon>Methanomicrobia</taxon>
        <taxon>Methanomicrobiales</taxon>
        <taxon>Methanocorpusculaceae</taxon>
        <taxon>Methanocorpusculum</taxon>
    </lineage>
</organism>
<evidence type="ECO:0000313" key="2">
    <source>
        <dbReference type="Proteomes" id="UP001141422"/>
    </source>
</evidence>
<dbReference type="Proteomes" id="UP001141422">
    <property type="component" value="Unassembled WGS sequence"/>
</dbReference>
<proteinExistence type="predicted"/>
<dbReference type="RefSeq" id="WP_268924338.1">
    <property type="nucleotide sequence ID" value="NZ_JAPTGB010000004.1"/>
</dbReference>
<evidence type="ECO:0000313" key="1">
    <source>
        <dbReference type="EMBL" id="MCZ0860116.1"/>
    </source>
</evidence>
<protein>
    <submittedName>
        <fullName evidence="1">Uncharacterized protein</fullName>
    </submittedName>
</protein>
<sequence>MQFARFRFATLHKQYLLFDGPVPGHRNAPDSAANSFLAYCYYDGTGGLTCLLLTRTLFADGNLTILTETPADAPALLTADLLAEIHCIPIRRGVFDFSRFAWAETLAEQIDPVPQKNDTILLSRICGVCVHHFGRSGWRTCPAFPNGIPAELWNAETDPKIPCGAGIGFVQKELRLFLEVFDAASGKVLYRYEAEGNPRCPEQVRESSDLSASALTTFRNMMDDWHAHLAEPMKELLHCTDQDGAFIKELAAINVVMTINKQTGREVYRIIDEFPEY</sequence>
<dbReference type="EMBL" id="JAPTGB010000004">
    <property type="protein sequence ID" value="MCZ0860116.1"/>
    <property type="molecule type" value="Genomic_DNA"/>
</dbReference>
<gene>
    <name evidence="1" type="ORF">O0S10_02585</name>
</gene>
<name>A0ABT4IEW0_9EURY</name>
<keyword evidence="2" id="KW-1185">Reference proteome</keyword>
<reference evidence="1" key="1">
    <citation type="submission" date="2022-12" db="EMBL/GenBank/DDBJ databases">
        <title>Isolation and characterisation of novel Methanocorpusculum spp. from native Australian herbivores indicates the genus is ancestrally host-associated.</title>
        <authorList>
            <person name="Volmer J.G."/>
            <person name="Soo R.M."/>
            <person name="Evans P.N."/>
            <person name="Hoedt E.C."/>
            <person name="Astorga Alsina A.L."/>
            <person name="Woodcroft B.J."/>
            <person name="Tyson G.W."/>
            <person name="Hugenholtz P."/>
            <person name="Morrison M."/>
        </authorList>
    </citation>
    <scope>NUCLEOTIDE SEQUENCE</scope>
    <source>
        <strain evidence="1">MG</strain>
    </source>
</reference>
<accession>A0ABT4IEW0</accession>
<comment type="caution">
    <text evidence="1">The sequence shown here is derived from an EMBL/GenBank/DDBJ whole genome shotgun (WGS) entry which is preliminary data.</text>
</comment>